<feature type="modified residue" description="N6-(pyridoxal phosphate)lysine" evidence="7">
    <location>
        <position position="312"/>
    </location>
</feature>
<dbReference type="InterPro" id="IPR010107">
    <property type="entry name" value="Glutamate_decarboxylase"/>
</dbReference>
<comment type="cofactor">
    <cofactor evidence="1 7 8">
        <name>pyridoxal 5'-phosphate</name>
        <dbReference type="ChEBI" id="CHEBI:597326"/>
    </cofactor>
</comment>
<dbReference type="InterPro" id="IPR015421">
    <property type="entry name" value="PyrdxlP-dep_Trfase_major"/>
</dbReference>
<dbReference type="AlphaFoldDB" id="A0A5E8BJM4"/>
<evidence type="ECO:0000256" key="7">
    <source>
        <dbReference type="PIRSR" id="PIRSR602129-50"/>
    </source>
</evidence>
<dbReference type="GeneID" id="43582061"/>
<gene>
    <name evidence="10" type="ORF">SAPINGB_P003243</name>
</gene>
<reference evidence="10 11" key="1">
    <citation type="submission" date="2019-09" db="EMBL/GenBank/DDBJ databases">
        <authorList>
            <person name="Brejova B."/>
        </authorList>
    </citation>
    <scope>NUCLEOTIDE SEQUENCE [LARGE SCALE GENOMIC DNA]</scope>
</reference>
<evidence type="ECO:0000256" key="6">
    <source>
        <dbReference type="ARBA" id="ARBA00048868"/>
    </source>
</evidence>
<dbReference type="NCBIfam" id="TIGR01788">
    <property type="entry name" value="Glu-decarb-GAD"/>
    <property type="match status" value="1"/>
</dbReference>
<sequence length="565" mass="63533">MPLSEHVPYEKILADLQDNSPGYSQRFRRQSIVDNGLVSDVPKDNSNTSIFNPYESFYSINPIAKFHVPKSGANGQTVAQLIRDDLDLDGKPALNLASFVNTFIDPVAQQLAVENLTKNMSDSDEYPALMNIHQRCISMISHLWHVPEGNAAIGTCTTGSSEAIHLGGLAMKRRWEARQKANGRPFDRPNILMGANAQVALEKFARYFDVEPRIIPVSDKSRNMLDLEKIYENLDENTIGIFVILGSTYTGSYEDVEGVSKILDKYQEDTGIDIPIHVDGASGGLVAPFVHPHVKWDFSLPRVKSINTSGHKFGLTTAGLGWVIWSDTKYLPDNLIFLLKYLGGNEKSYTLNFSRPGHTVVHQYYNFLTLGYEGYKRVHSASLYNARLFSKFLESTGYFQCVSEIHRLNGDYVFDPTKEHELTKTRDASLFNPGLPVVAFMLTDEFKQKYPEVPQAAISTLLRVKGYIIPNYPLPVNNEAKEVLRVVVRYTITLDLLDNLMEDIVQVVQTLISSARSLREDPDVPVDDGHRKGIYKALLALVSNPNVQEEHENEWKHLHRGASIC</sequence>
<proteinExistence type="inferred from homology"/>
<dbReference type="RefSeq" id="XP_031853852.1">
    <property type="nucleotide sequence ID" value="XM_031997961.1"/>
</dbReference>
<accession>A0A5E8BJM4</accession>
<dbReference type="GO" id="GO:0030170">
    <property type="term" value="F:pyridoxal phosphate binding"/>
    <property type="evidence" value="ECO:0007669"/>
    <property type="project" value="InterPro"/>
</dbReference>
<evidence type="ECO:0000313" key="10">
    <source>
        <dbReference type="EMBL" id="VVT51878.1"/>
    </source>
</evidence>
<dbReference type="OrthoDB" id="5152799at2759"/>
<evidence type="ECO:0000256" key="4">
    <source>
        <dbReference type="ARBA" id="ARBA00022898"/>
    </source>
</evidence>
<name>A0A5E8BJM4_9ASCO</name>
<evidence type="ECO:0000313" key="11">
    <source>
        <dbReference type="Proteomes" id="UP000398389"/>
    </source>
</evidence>
<evidence type="ECO:0000256" key="8">
    <source>
        <dbReference type="RuleBase" id="RU000382"/>
    </source>
</evidence>
<organism evidence="10 11">
    <name type="scientific">Magnusiomyces paraingens</name>
    <dbReference type="NCBI Taxonomy" id="2606893"/>
    <lineage>
        <taxon>Eukaryota</taxon>
        <taxon>Fungi</taxon>
        <taxon>Dikarya</taxon>
        <taxon>Ascomycota</taxon>
        <taxon>Saccharomycotina</taxon>
        <taxon>Dipodascomycetes</taxon>
        <taxon>Dipodascales</taxon>
        <taxon>Dipodascaceae</taxon>
        <taxon>Magnusiomyces</taxon>
    </lineage>
</organism>
<dbReference type="GO" id="GO:0005829">
    <property type="term" value="C:cytosol"/>
    <property type="evidence" value="ECO:0007669"/>
    <property type="project" value="TreeGrafter"/>
</dbReference>
<dbReference type="GO" id="GO:0006538">
    <property type="term" value="P:L-glutamate catabolic process"/>
    <property type="evidence" value="ECO:0007669"/>
    <property type="project" value="TreeGrafter"/>
</dbReference>
<dbReference type="EC" id="4.1.1.15" evidence="3 9"/>
<dbReference type="PANTHER" id="PTHR43321:SF3">
    <property type="entry name" value="GLUTAMATE DECARBOXYLASE"/>
    <property type="match status" value="1"/>
</dbReference>
<dbReference type="Gene3D" id="3.40.640.10">
    <property type="entry name" value="Type I PLP-dependent aspartate aminotransferase-like (Major domain)"/>
    <property type="match status" value="1"/>
</dbReference>
<evidence type="ECO:0000256" key="5">
    <source>
        <dbReference type="ARBA" id="ARBA00023239"/>
    </source>
</evidence>
<evidence type="ECO:0000256" key="2">
    <source>
        <dbReference type="ARBA" id="ARBA00009533"/>
    </source>
</evidence>
<keyword evidence="11" id="KW-1185">Reference proteome</keyword>
<dbReference type="Pfam" id="PF00282">
    <property type="entry name" value="Pyridoxal_deC"/>
    <property type="match status" value="1"/>
</dbReference>
<dbReference type="PANTHER" id="PTHR43321">
    <property type="entry name" value="GLUTAMATE DECARBOXYLASE"/>
    <property type="match status" value="1"/>
</dbReference>
<dbReference type="InterPro" id="IPR015424">
    <property type="entry name" value="PyrdxlP-dep_Trfase"/>
</dbReference>
<evidence type="ECO:0000256" key="3">
    <source>
        <dbReference type="ARBA" id="ARBA00012421"/>
    </source>
</evidence>
<dbReference type="InterPro" id="IPR002129">
    <property type="entry name" value="PyrdxlP-dep_de-COase"/>
</dbReference>
<dbReference type="Proteomes" id="UP000398389">
    <property type="component" value="Unassembled WGS sequence"/>
</dbReference>
<comment type="catalytic activity">
    <reaction evidence="6 9">
        <text>L-glutamate + H(+) = 4-aminobutanoate + CO2</text>
        <dbReference type="Rhea" id="RHEA:17785"/>
        <dbReference type="ChEBI" id="CHEBI:15378"/>
        <dbReference type="ChEBI" id="CHEBI:16526"/>
        <dbReference type="ChEBI" id="CHEBI:29985"/>
        <dbReference type="ChEBI" id="CHEBI:59888"/>
        <dbReference type="EC" id="4.1.1.15"/>
    </reaction>
</comment>
<keyword evidence="9" id="KW-0210">Decarboxylase</keyword>
<dbReference type="EMBL" id="CABVLU010000002">
    <property type="protein sequence ID" value="VVT51878.1"/>
    <property type="molecule type" value="Genomic_DNA"/>
</dbReference>
<dbReference type="SUPFAM" id="SSF53383">
    <property type="entry name" value="PLP-dependent transferases"/>
    <property type="match status" value="1"/>
</dbReference>
<comment type="similarity">
    <text evidence="2 8">Belongs to the group II decarboxylase family.</text>
</comment>
<evidence type="ECO:0000256" key="9">
    <source>
        <dbReference type="RuleBase" id="RU361171"/>
    </source>
</evidence>
<dbReference type="GO" id="GO:0004351">
    <property type="term" value="F:glutamate decarboxylase activity"/>
    <property type="evidence" value="ECO:0007669"/>
    <property type="project" value="UniProtKB-EC"/>
</dbReference>
<dbReference type="FunFam" id="3.40.640.10:FF:000017">
    <property type="entry name" value="Glutamate decarboxylase"/>
    <property type="match status" value="1"/>
</dbReference>
<keyword evidence="5 8" id="KW-0456">Lyase</keyword>
<dbReference type="Gene3D" id="3.90.1150.160">
    <property type="match status" value="1"/>
</dbReference>
<protein>
    <recommendedName>
        <fullName evidence="3 9">Glutamate decarboxylase</fullName>
        <ecNumber evidence="3 9">4.1.1.15</ecNumber>
    </recommendedName>
</protein>
<evidence type="ECO:0000256" key="1">
    <source>
        <dbReference type="ARBA" id="ARBA00001933"/>
    </source>
</evidence>
<keyword evidence="4 7" id="KW-0663">Pyridoxal phosphate</keyword>
<dbReference type="Gene3D" id="4.10.280.50">
    <property type="match status" value="1"/>
</dbReference>